<dbReference type="EMBL" id="JACJST010000010">
    <property type="protein sequence ID" value="MBD2568677.1"/>
    <property type="molecule type" value="Genomic_DNA"/>
</dbReference>
<evidence type="ECO:0000313" key="1">
    <source>
        <dbReference type="EMBL" id="MBD2568677.1"/>
    </source>
</evidence>
<comment type="caution">
    <text evidence="1">The sequence shown here is derived from an EMBL/GenBank/DDBJ whole genome shotgun (WGS) entry which is preliminary data.</text>
</comment>
<sequence length="70" mass="7885">MSNIQKNLEQYGFAEITVEDGMTQGKAYTKQCSGSRSECCTRTCSRDENFVGSADEWEQFLNVEGGQVQY</sequence>
<keyword evidence="2" id="KW-1185">Reference proteome</keyword>
<gene>
    <name evidence="1" type="ORF">H6G59_12340</name>
</gene>
<dbReference type="Proteomes" id="UP000640531">
    <property type="component" value="Unassembled WGS sequence"/>
</dbReference>
<reference evidence="1 2" key="1">
    <citation type="journal article" date="2020" name="ISME J.">
        <title>Comparative genomics reveals insights into cyanobacterial evolution and habitat adaptation.</title>
        <authorList>
            <person name="Chen M.Y."/>
            <person name="Teng W.K."/>
            <person name="Zhao L."/>
            <person name="Hu C.X."/>
            <person name="Zhou Y.K."/>
            <person name="Han B.P."/>
            <person name="Song L.R."/>
            <person name="Shu W.S."/>
        </authorList>
    </citation>
    <scope>NUCLEOTIDE SEQUENCE [LARGE SCALE GENOMIC DNA]</scope>
    <source>
        <strain evidence="1 2">FACHB-196</strain>
    </source>
</reference>
<evidence type="ECO:0000313" key="2">
    <source>
        <dbReference type="Proteomes" id="UP000640531"/>
    </source>
</evidence>
<name>A0ABR8FEM2_9NOST</name>
<dbReference type="RefSeq" id="WP_190715043.1">
    <property type="nucleotide sequence ID" value="NZ_JACJST010000010.1"/>
</dbReference>
<protein>
    <submittedName>
        <fullName evidence="1">Uncharacterized protein</fullName>
    </submittedName>
</protein>
<organism evidence="1 2">
    <name type="scientific">Anabaena lutea FACHB-196</name>
    <dbReference type="NCBI Taxonomy" id="2692881"/>
    <lineage>
        <taxon>Bacteria</taxon>
        <taxon>Bacillati</taxon>
        <taxon>Cyanobacteriota</taxon>
        <taxon>Cyanophyceae</taxon>
        <taxon>Nostocales</taxon>
        <taxon>Nostocaceae</taxon>
        <taxon>Anabaena</taxon>
    </lineage>
</organism>
<proteinExistence type="predicted"/>
<accession>A0ABR8FEM2</accession>